<dbReference type="PANTHER" id="PTHR32305">
    <property type="match status" value="1"/>
</dbReference>
<dbReference type="OrthoDB" id="291011at2"/>
<sequence>MNDSPLQSSARRLLAAALTGTLLTTMIAVPAYAATPTEVGRPDVEGADRTATISGTVKGRARPADPVGAAAVTNAGPAAWPSAGKSSIAVTTATSAAGGQARTAQTAAQVEVLDRAAARAAKVTGVLLQVAGSPAQQQQLTVDYSSFAGAYGGSYGSRLTLSRLPDCALATPDKPECAPEPLKTTNDTEKQTLSAQVTLPATASTLTVAVAAADASAQGTYDATPLKTSSSWTMGLSSGQLSWSYPMRVPPVPGTLTPDVALSYSSQAMDGQTAATNNQGSWIGAGFTYEPGYIERRYKSCDDDGHENKGDLCWGTHNATMVLGGTSTELILDDTTGKWRSASDNNAKIEKTTGAANDDDNGETWKVTTTDGTQYFFGLNQLPGWTTGKDETNSVWTVPVFGDDDNEECHKDTYTGSWCQQAWRWNLDHVIDPHDNVMSYFYVKETNHYARNGDTDVNGTPYTRAGYLERIDYGQRAGAVYSSTAPARVVFGVAERCIPTSTFACGPADLTDDTATRWADVPWDRNCAASKKCADEQTSPSFWTRKRLTTVTTQILSGSSHTDVDEWKIDHLFTDNGDASRSLWPTTIVHTGKVGGTKALPAVDLTAVQRVNRVDVIGDGIAGLARPRLATVTSETGATMSIIYSQQQCDAANLPAPGKSTKRCFPVKWNPPGAEEPITDWFNKFVVEQVTDGDLTAGSPDMVTSYEYLEDAAWNHTDADGITESKYLTWGDWRGYGKVRVRKGDGQTMTTRTDYTFLRGMHGDKDPDGGTRDASVTDSTGATFTDYDEYSGKQLESILYNGTAVVSKTVTEPWRYRTATRARSWGTDHAAYSGSDVTRTYIALAAGGWRTTKTVTTFDTDTDADAGTQYGRVIRIDDFGDTTVGGDNRCTRTTYADSTNRWMLAYPARVETVAVNCSATPNRATQVLSDQISLYDGTTTTGAAPVTGDVTTAKVLANHDGTTATYVTTQRGEFDKYGRGERLIDAKGFATTTAHTETSGLTTAITNINTLGHKAQTVLNPAWGTVTASVDTNDKRTDVVLDPLGRVAQVYLPDRRLAAGIPNHRYTYLVSKSAPTAVKSELINNDATYTISYRIFDGQLRPRQTQAEGAGGGRLITDTFYNGTGKVKESWAAYHATGAPSATLVNSVPTSVNGQNFYTYDGADRQVIEVFAVGDTAKWRTTTSYGGDRVSVDPPDGTAATTTISDARGNTTELWRYRGPSATGTHDVTEYSYDTAGRLTGMTEPGTRTWKYLYDQRGRKTSATDPDAGTSTYTYDDLGRMLTSTDGRGTTLTHKYDDLGRKTDLYQGSTQLSQWVYDTAYTGQLYYSRRFVSATNYYTTVYPTRDTFYRPTTTRYGIAGESSALSKTYAFTTSYNNDGSVAGYSLPAAGGLAAENIAVTYDALRQPIAITGNTPYSTGYLYSTTGKLRQLEAGTGTVKTWNTFEYEAGTNRLKRNYLLRSTNASYVTDVAYDYDDAGNVVSMLDTPASATPDQQCFTYDHLARLTDAYTTTATGDDPCATAASAESTGGPAPYWHSYTYDDSSNRDTETIHPTGVGTAKTLRTYSYATGGNRLNNVNTVVGTTTSDATYTYDDGGNTKTKPTATGAGSQTLTWDTENRLASSTENGTTTTYAYDADGNRLLRREAGSITLYLPNLELKLTTSTGAVTGTRYIDLGGGLTAVRTNNGVTFTAADHHGTGGTAVDAVTGAVTKRRHTPFGTSRDISSIAWVSDRGFLNGTTDPTGMTHLGAREYDSTTGRFISVDPLLDLTDPSQWNGYAYAHNNPVTYSDPTGLLPPCGRADEPPCPDRTPDNDTETPGSEDDEPGGGSGGDSSGGGSSGSSGGGSSGSSGGGGGSGGGNDVNGVLKGAGEQAVEVLKTPLHIIEGMYECGKKYWHPMCLGPGAVILNASADPAGAVAGMWEGTVGPIRDDWNSGQKDEAVGRGFIMVLEAVVGGKGAGTLSKLGRNVAAGAGKTCKACGVVAEKCNSFAVGTMVLMADGTAKAIDEVVVGDEVVATDPITGETRAKEVTAEIVGNGVKHLVKLSIKSESGDEAEVTATDSHPFWVPATGEWVDATDLRPGEWLRTNVGTRVQIDRVERWTEPHTTVHNLTVTDLHTYYVLAGNIPVLVHNAGGDKLRPDYNAEGPHTTFLRDRGTGQIKKWATWIPQTNPRNPAPWEMVERFDLQGPTHTNRDGTKVPTPHINLPNGGDARPAQPWEIPGSGVARPSC</sequence>
<dbReference type="PANTHER" id="PTHR32305:SF17">
    <property type="entry name" value="TRNA NUCLEASE WAPA"/>
    <property type="match status" value="1"/>
</dbReference>
<dbReference type="InterPro" id="IPR036844">
    <property type="entry name" value="Hint_dom_sf"/>
</dbReference>
<dbReference type="Proteomes" id="UP000198688">
    <property type="component" value="Chromosome I"/>
</dbReference>
<feature type="compositionally biased region" description="Acidic residues" evidence="1">
    <location>
        <begin position="1813"/>
        <end position="1825"/>
    </location>
</feature>
<dbReference type="InterPro" id="IPR050708">
    <property type="entry name" value="T6SS_VgrG/RHS"/>
</dbReference>
<name>A0A1H2DD89_9ACTN</name>
<dbReference type="Pfam" id="PF07591">
    <property type="entry name" value="PT-HINT"/>
    <property type="match status" value="1"/>
</dbReference>
<evidence type="ECO:0000313" key="4">
    <source>
        <dbReference type="EMBL" id="SDT80703.1"/>
    </source>
</evidence>
<dbReference type="SUPFAM" id="SSF51294">
    <property type="entry name" value="Hedgehog/intein (Hint) domain"/>
    <property type="match status" value="1"/>
</dbReference>
<proteinExistence type="predicted"/>
<protein>
    <submittedName>
        <fullName evidence="4">RHS repeat-associated core domain-containing protein</fullName>
    </submittedName>
</protein>
<gene>
    <name evidence="4" type="ORF">SAMN04489716_9320</name>
</gene>
<dbReference type="SMART" id="SM00306">
    <property type="entry name" value="HintN"/>
    <property type="match status" value="1"/>
</dbReference>
<dbReference type="STRING" id="113562.SAMN04489716_9320"/>
<feature type="region of interest" description="Disordered" evidence="1">
    <location>
        <begin position="759"/>
        <end position="778"/>
    </location>
</feature>
<dbReference type="Pfam" id="PF05593">
    <property type="entry name" value="RHS_repeat"/>
    <property type="match status" value="1"/>
</dbReference>
<dbReference type="EMBL" id="LT629758">
    <property type="protein sequence ID" value="SDT80703.1"/>
    <property type="molecule type" value="Genomic_DNA"/>
</dbReference>
<dbReference type="InterPro" id="IPR006530">
    <property type="entry name" value="YD"/>
</dbReference>
<dbReference type="InterPro" id="IPR031325">
    <property type="entry name" value="RHS_repeat"/>
</dbReference>
<evidence type="ECO:0000256" key="1">
    <source>
        <dbReference type="SAM" id="MobiDB-lite"/>
    </source>
</evidence>
<evidence type="ECO:0000259" key="3">
    <source>
        <dbReference type="SMART" id="SM00306"/>
    </source>
</evidence>
<dbReference type="InterPro" id="IPR022385">
    <property type="entry name" value="Rhs_assc_core"/>
</dbReference>
<evidence type="ECO:0000256" key="2">
    <source>
        <dbReference type="SAM" id="SignalP"/>
    </source>
</evidence>
<feature type="compositionally biased region" description="Basic and acidic residues" evidence="1">
    <location>
        <begin position="761"/>
        <end position="771"/>
    </location>
</feature>
<dbReference type="CDD" id="cd00081">
    <property type="entry name" value="Hint"/>
    <property type="match status" value="1"/>
</dbReference>
<organism evidence="4 5">
    <name type="scientific">Actinoplanes derwentensis</name>
    <dbReference type="NCBI Taxonomy" id="113562"/>
    <lineage>
        <taxon>Bacteria</taxon>
        <taxon>Bacillati</taxon>
        <taxon>Actinomycetota</taxon>
        <taxon>Actinomycetes</taxon>
        <taxon>Micromonosporales</taxon>
        <taxon>Micromonosporaceae</taxon>
        <taxon>Actinoplanes</taxon>
    </lineage>
</organism>
<dbReference type="Gene3D" id="2.180.10.10">
    <property type="entry name" value="RHS repeat-associated core"/>
    <property type="match status" value="1"/>
</dbReference>
<dbReference type="NCBIfam" id="TIGR03696">
    <property type="entry name" value="Rhs_assc_core"/>
    <property type="match status" value="1"/>
</dbReference>
<feature type="domain" description="Hint" evidence="3">
    <location>
        <begin position="1986"/>
        <end position="2088"/>
    </location>
</feature>
<dbReference type="RefSeq" id="WP_092555869.1">
    <property type="nucleotide sequence ID" value="NZ_BOMJ01000088.1"/>
</dbReference>
<feature type="chain" id="PRO_5009272085" evidence="2">
    <location>
        <begin position="34"/>
        <end position="2229"/>
    </location>
</feature>
<dbReference type="NCBIfam" id="TIGR01643">
    <property type="entry name" value="YD_repeat_2x"/>
    <property type="match status" value="2"/>
</dbReference>
<reference evidence="4 5" key="1">
    <citation type="submission" date="2016-10" db="EMBL/GenBank/DDBJ databases">
        <authorList>
            <person name="de Groot N.N."/>
        </authorList>
    </citation>
    <scope>NUCLEOTIDE SEQUENCE [LARGE SCALE GENOMIC DNA]</scope>
    <source>
        <strain evidence="4 5">DSM 43941</strain>
    </source>
</reference>
<dbReference type="InterPro" id="IPR003587">
    <property type="entry name" value="Hint_dom_N"/>
</dbReference>
<keyword evidence="2" id="KW-0732">Signal</keyword>
<accession>A0A1H2DD89</accession>
<feature type="region of interest" description="Disordered" evidence="1">
    <location>
        <begin position="2205"/>
        <end position="2229"/>
    </location>
</feature>
<dbReference type="Gene3D" id="2.170.16.10">
    <property type="entry name" value="Hedgehog/Intein (Hint) domain"/>
    <property type="match status" value="1"/>
</dbReference>
<keyword evidence="5" id="KW-1185">Reference proteome</keyword>
<feature type="region of interest" description="Disordered" evidence="1">
    <location>
        <begin position="1791"/>
        <end position="1864"/>
    </location>
</feature>
<evidence type="ECO:0000313" key="5">
    <source>
        <dbReference type="Proteomes" id="UP000198688"/>
    </source>
</evidence>
<feature type="compositionally biased region" description="Gly residues" evidence="1">
    <location>
        <begin position="1826"/>
        <end position="1861"/>
    </location>
</feature>
<feature type="signal peptide" evidence="2">
    <location>
        <begin position="1"/>
        <end position="33"/>
    </location>
</feature>